<evidence type="ECO:0000313" key="7">
    <source>
        <dbReference type="Proteomes" id="UP000634136"/>
    </source>
</evidence>
<dbReference type="OrthoDB" id="1894539at2759"/>
<evidence type="ECO:0000313" key="6">
    <source>
        <dbReference type="EMBL" id="KAF7824447.1"/>
    </source>
</evidence>
<dbReference type="InterPro" id="IPR006564">
    <property type="entry name" value="Znf_PMZ"/>
</dbReference>
<dbReference type="EMBL" id="JAAIUW010000007">
    <property type="protein sequence ID" value="KAF7824447.1"/>
    <property type="molecule type" value="Genomic_DNA"/>
</dbReference>
<dbReference type="Pfam" id="PF10551">
    <property type="entry name" value="MULE"/>
    <property type="match status" value="1"/>
</dbReference>
<feature type="domain" description="SWIM-type" evidence="5">
    <location>
        <begin position="482"/>
        <end position="518"/>
    </location>
</feature>
<evidence type="ECO:0000256" key="3">
    <source>
        <dbReference type="ARBA" id="ARBA00022833"/>
    </source>
</evidence>
<dbReference type="Pfam" id="PF03101">
    <property type="entry name" value="FAR1"/>
    <property type="match status" value="1"/>
</dbReference>
<keyword evidence="3" id="KW-0862">Zinc</keyword>
<dbReference type="AlphaFoldDB" id="A0A834TMX9"/>
<comment type="caution">
    <text evidence="6">The sequence shown here is derived from an EMBL/GenBank/DDBJ whole genome shotgun (WGS) entry which is preliminary data.</text>
</comment>
<name>A0A834TMX9_9FABA</name>
<dbReference type="PANTHER" id="PTHR47718:SF2">
    <property type="entry name" value="PROTEIN FAR1-RELATED SEQUENCE 5-LIKE"/>
    <property type="match status" value="1"/>
</dbReference>
<dbReference type="PROSITE" id="PS50966">
    <property type="entry name" value="ZF_SWIM"/>
    <property type="match status" value="1"/>
</dbReference>
<organism evidence="6 7">
    <name type="scientific">Senna tora</name>
    <dbReference type="NCBI Taxonomy" id="362788"/>
    <lineage>
        <taxon>Eukaryota</taxon>
        <taxon>Viridiplantae</taxon>
        <taxon>Streptophyta</taxon>
        <taxon>Embryophyta</taxon>
        <taxon>Tracheophyta</taxon>
        <taxon>Spermatophyta</taxon>
        <taxon>Magnoliopsida</taxon>
        <taxon>eudicotyledons</taxon>
        <taxon>Gunneridae</taxon>
        <taxon>Pentapetalae</taxon>
        <taxon>rosids</taxon>
        <taxon>fabids</taxon>
        <taxon>Fabales</taxon>
        <taxon>Fabaceae</taxon>
        <taxon>Caesalpinioideae</taxon>
        <taxon>Cassia clade</taxon>
        <taxon>Senna</taxon>
    </lineage>
</organism>
<evidence type="ECO:0000256" key="2">
    <source>
        <dbReference type="ARBA" id="ARBA00022771"/>
    </source>
</evidence>
<dbReference type="InterPro" id="IPR004330">
    <property type="entry name" value="FAR1_DNA_bnd_dom"/>
</dbReference>
<keyword evidence="7" id="KW-1185">Reference proteome</keyword>
<dbReference type="InterPro" id="IPR007527">
    <property type="entry name" value="Znf_SWIM"/>
</dbReference>
<proteinExistence type="predicted"/>
<evidence type="ECO:0000256" key="1">
    <source>
        <dbReference type="ARBA" id="ARBA00022723"/>
    </source>
</evidence>
<dbReference type="InterPro" id="IPR018289">
    <property type="entry name" value="MULE_transposase_dom"/>
</dbReference>
<dbReference type="GO" id="GO:0008270">
    <property type="term" value="F:zinc ion binding"/>
    <property type="evidence" value="ECO:0007669"/>
    <property type="project" value="UniProtKB-KW"/>
</dbReference>
<sequence>MGFGVRKLYTNKSKRDGSVTSCRFVCCKEGVRAKDKRDRPTVNPRPETRTNCKARMGLTCLNGKFKVYDLVEEHNHVLHSPKTTHMLASQRKISKVQAHEIELANDTELQQNVSYELFNRHVSGRDSLGYTCLDQTNYLQTRRQKSLMFGEAGCLLRYFQEQLLEDPSFYHAYQMDSEEKITNIFWADSTMLLDYGYFGDVVSLDTTSCINHAHRPLVIFSGLNHFKGVVIFGAALLYDETMPSFKWLFETFLEAHLQKKPQTIFTDQDQAIAKALHEVMPKAKHGLCIWHLMQNGIKHLGNLMKHESQFLKDFKTCIYEYEDETQFEAAWRRLLIDYNVQENTWLTLIYTLKEKWSACYMNIVFTLGIQSTQLSESLNVDFKRCLKPNIDIIEFLKNFERVVEDKRHNELKCEFESRQKLPKLKCEFSPMLKQVAEIYTPTIFDLFQDQFDMFQACSIKHKNEVESCFEYVINVIDQEGEFRVLFHPLEKALSCSCRKFENCGILCCHALKVLDTNEIKTIPNRYILKRLTKDARSGVIEDPKLARMLRYRQLCPKLVKLASEVADSEQEFLLVSKAVEELSKQVMELRLRTKDDNEAVNQVNFEAPQGYENHLNLEESLDHPTQSFGDSEFYGDFSTYNVQASQKSLLHRFDPNFPVLFQHRLYTAHSGVVHACTAF</sequence>
<dbReference type="PANTHER" id="PTHR47718">
    <property type="entry name" value="OS01G0519700 PROTEIN"/>
    <property type="match status" value="1"/>
</dbReference>
<keyword evidence="2 4" id="KW-0863">Zinc-finger</keyword>
<dbReference type="Proteomes" id="UP000634136">
    <property type="component" value="Unassembled WGS sequence"/>
</dbReference>
<reference evidence="6" key="1">
    <citation type="submission" date="2020-09" db="EMBL/GenBank/DDBJ databases">
        <title>Genome-Enabled Discovery of Anthraquinone Biosynthesis in Senna tora.</title>
        <authorList>
            <person name="Kang S.-H."/>
            <person name="Pandey R.P."/>
            <person name="Lee C.-M."/>
            <person name="Sim J.-S."/>
            <person name="Jeong J.-T."/>
            <person name="Choi B.-S."/>
            <person name="Jung M."/>
            <person name="Ginzburg D."/>
            <person name="Zhao K."/>
            <person name="Won S.Y."/>
            <person name="Oh T.-J."/>
            <person name="Yu Y."/>
            <person name="Kim N.-H."/>
            <person name="Lee O.R."/>
            <person name="Lee T.-H."/>
            <person name="Bashyal P."/>
            <person name="Kim T.-S."/>
            <person name="Lee W.-H."/>
            <person name="Kawkins C."/>
            <person name="Kim C.-K."/>
            <person name="Kim J.S."/>
            <person name="Ahn B.O."/>
            <person name="Rhee S.Y."/>
            <person name="Sohng J.K."/>
        </authorList>
    </citation>
    <scope>NUCLEOTIDE SEQUENCE</scope>
    <source>
        <tissue evidence="6">Leaf</tissue>
    </source>
</reference>
<gene>
    <name evidence="6" type="ORF">G2W53_022591</name>
</gene>
<keyword evidence="1" id="KW-0479">Metal-binding</keyword>
<evidence type="ECO:0000256" key="4">
    <source>
        <dbReference type="PROSITE-ProRule" id="PRU00325"/>
    </source>
</evidence>
<evidence type="ECO:0000259" key="5">
    <source>
        <dbReference type="PROSITE" id="PS50966"/>
    </source>
</evidence>
<dbReference type="SMART" id="SM00575">
    <property type="entry name" value="ZnF_PMZ"/>
    <property type="match status" value="1"/>
</dbReference>
<dbReference type="Pfam" id="PF04434">
    <property type="entry name" value="SWIM"/>
    <property type="match status" value="1"/>
</dbReference>
<accession>A0A834TMX9</accession>
<protein>
    <submittedName>
        <fullName evidence="6">Protein FAR1-RELATED SEQUENCE 5-like</fullName>
    </submittedName>
</protein>